<gene>
    <name evidence="6" type="ORF">VMCG_05610</name>
</gene>
<sequence>MAPGQEMALARDMTFENIMHKKTATTHEGFSAMLNKDKEAQRAAVAEYFQHWDNKEAKNETEADREARTKDYASLTRQYYNLATDFYEYGWSQSFHFCRFGAREAFSAAIARHEHYLAHSIGIRRHHDVLDVGCGVGGPAREIARFTGAHVTGITINEYQVQRAARYAEQDGLAGRCRFVQGDFMALPFDEGSFDAVYAIEATVHAPSLEGVYSQIYRVLKPGGVFGVYEWVMTDKYDNENMYHRKIRLDIEQGDGIANMVKAEDALAAIKAAGFELLEAEDLAGRFQEGVEGSDPAPWYWPLDGSGWRHANTLGDLLGTFRMTRWGRWAAHNFMAALEAVRLAPPGTKKTGDSLSKAAEALVLGGKEGLFTPMFLMVARKPLEAKETLI</sequence>
<dbReference type="Pfam" id="PF08498">
    <property type="entry name" value="Sterol_MT_C"/>
    <property type="match status" value="1"/>
</dbReference>
<keyword evidence="1 4" id="KW-0808">Transferase</keyword>
<protein>
    <recommendedName>
        <fullName evidence="5">SAM-dependent methyltransferase Erg6/SMT-type domain-containing protein</fullName>
    </recommendedName>
</protein>
<dbReference type="Gene3D" id="3.40.50.150">
    <property type="entry name" value="Vaccinia Virus protein VP39"/>
    <property type="match status" value="1"/>
</dbReference>
<dbReference type="InterPro" id="IPR030384">
    <property type="entry name" value="MeTrfase_SMT"/>
</dbReference>
<proteinExistence type="inferred from homology"/>
<dbReference type="GO" id="GO:0032259">
    <property type="term" value="P:methylation"/>
    <property type="evidence" value="ECO:0007669"/>
    <property type="project" value="UniProtKB-KW"/>
</dbReference>
<name>A0A423WEM1_9PEZI</name>
<dbReference type="PROSITE" id="PS51685">
    <property type="entry name" value="SAM_MT_ERG6_SMT"/>
    <property type="match status" value="1"/>
</dbReference>
<dbReference type="OrthoDB" id="540004at2759"/>
<reference evidence="6 7" key="1">
    <citation type="submission" date="2015-09" db="EMBL/GenBank/DDBJ databases">
        <title>Host preference determinants of Valsa canker pathogens revealed by comparative genomics.</title>
        <authorList>
            <person name="Yin Z."/>
            <person name="Huang L."/>
        </authorList>
    </citation>
    <scope>NUCLEOTIDE SEQUENCE [LARGE SCALE GENOMIC DNA]</scope>
    <source>
        <strain evidence="6 7">03-1</strain>
    </source>
</reference>
<dbReference type="Pfam" id="PF13649">
    <property type="entry name" value="Methyltransf_25"/>
    <property type="match status" value="1"/>
</dbReference>
<evidence type="ECO:0000256" key="4">
    <source>
        <dbReference type="PROSITE-ProRule" id="PRU01022"/>
    </source>
</evidence>
<dbReference type="PANTHER" id="PTHR44068">
    <property type="entry name" value="ZGC:194242"/>
    <property type="match status" value="1"/>
</dbReference>
<keyword evidence="4" id="KW-0489">Methyltransferase</keyword>
<feature type="domain" description="SAM-dependent methyltransferase Erg6/SMT-type" evidence="5">
    <location>
        <begin position="79"/>
        <end position="382"/>
    </location>
</feature>
<dbReference type="AlphaFoldDB" id="A0A423WEM1"/>
<comment type="similarity">
    <text evidence="3 4">Belongs to the class I-like SAM-binding methyltransferase superfamily. Erg6/SMT family.</text>
</comment>
<dbReference type="SUPFAM" id="SSF53335">
    <property type="entry name" value="S-adenosyl-L-methionine-dependent methyltransferases"/>
    <property type="match status" value="1"/>
</dbReference>
<organism evidence="6 7">
    <name type="scientific">Cytospora schulzeri</name>
    <dbReference type="NCBI Taxonomy" id="448051"/>
    <lineage>
        <taxon>Eukaryota</taxon>
        <taxon>Fungi</taxon>
        <taxon>Dikarya</taxon>
        <taxon>Ascomycota</taxon>
        <taxon>Pezizomycotina</taxon>
        <taxon>Sordariomycetes</taxon>
        <taxon>Sordariomycetidae</taxon>
        <taxon>Diaporthales</taxon>
        <taxon>Cytosporaceae</taxon>
        <taxon>Cytospora</taxon>
    </lineage>
</organism>
<dbReference type="EMBL" id="LKEA01000018">
    <property type="protein sequence ID" value="ROW01876.1"/>
    <property type="molecule type" value="Genomic_DNA"/>
</dbReference>
<accession>A0A423WEM1</accession>
<dbReference type="InterPro" id="IPR050447">
    <property type="entry name" value="Erg6_SMT_methyltransf"/>
</dbReference>
<keyword evidence="7" id="KW-1185">Reference proteome</keyword>
<evidence type="ECO:0000313" key="7">
    <source>
        <dbReference type="Proteomes" id="UP000283895"/>
    </source>
</evidence>
<dbReference type="GO" id="GO:0005783">
    <property type="term" value="C:endoplasmic reticulum"/>
    <property type="evidence" value="ECO:0007669"/>
    <property type="project" value="TreeGrafter"/>
</dbReference>
<evidence type="ECO:0000256" key="2">
    <source>
        <dbReference type="ARBA" id="ARBA00029435"/>
    </source>
</evidence>
<evidence type="ECO:0000256" key="1">
    <source>
        <dbReference type="ARBA" id="ARBA00022679"/>
    </source>
</evidence>
<keyword evidence="4" id="KW-0949">S-adenosyl-L-methionine</keyword>
<dbReference type="GO" id="GO:0003838">
    <property type="term" value="F:sterol 24-C-methyltransferase activity"/>
    <property type="evidence" value="ECO:0007669"/>
    <property type="project" value="TreeGrafter"/>
</dbReference>
<comment type="pathway">
    <text evidence="2">Steroid metabolism; ergosterol biosynthesis.</text>
</comment>
<dbReference type="CDD" id="cd02440">
    <property type="entry name" value="AdoMet_MTases"/>
    <property type="match status" value="1"/>
</dbReference>
<dbReference type="STRING" id="356882.A0A423WEM1"/>
<dbReference type="GO" id="GO:0006696">
    <property type="term" value="P:ergosterol biosynthetic process"/>
    <property type="evidence" value="ECO:0007669"/>
    <property type="project" value="TreeGrafter"/>
</dbReference>
<dbReference type="Proteomes" id="UP000283895">
    <property type="component" value="Unassembled WGS sequence"/>
</dbReference>
<dbReference type="InterPro" id="IPR013705">
    <property type="entry name" value="Sterol_MeTrfase_C"/>
</dbReference>
<dbReference type="InterPro" id="IPR029063">
    <property type="entry name" value="SAM-dependent_MTases_sf"/>
</dbReference>
<comment type="caution">
    <text evidence="6">The sequence shown here is derived from an EMBL/GenBank/DDBJ whole genome shotgun (WGS) entry which is preliminary data.</text>
</comment>
<evidence type="ECO:0000256" key="3">
    <source>
        <dbReference type="ARBA" id="ARBA00038188"/>
    </source>
</evidence>
<dbReference type="PANTHER" id="PTHR44068:SF1">
    <property type="entry name" value="HYPOTHETICAL LOC100005854"/>
    <property type="match status" value="1"/>
</dbReference>
<dbReference type="InterPro" id="IPR041698">
    <property type="entry name" value="Methyltransf_25"/>
</dbReference>
<evidence type="ECO:0000259" key="5">
    <source>
        <dbReference type="PROSITE" id="PS51685"/>
    </source>
</evidence>
<evidence type="ECO:0000313" key="6">
    <source>
        <dbReference type="EMBL" id="ROW01876.1"/>
    </source>
</evidence>